<organism evidence="1 2">
    <name type="scientific">Dreissena polymorpha</name>
    <name type="common">Zebra mussel</name>
    <name type="synonym">Mytilus polymorpha</name>
    <dbReference type="NCBI Taxonomy" id="45954"/>
    <lineage>
        <taxon>Eukaryota</taxon>
        <taxon>Metazoa</taxon>
        <taxon>Spiralia</taxon>
        <taxon>Lophotrochozoa</taxon>
        <taxon>Mollusca</taxon>
        <taxon>Bivalvia</taxon>
        <taxon>Autobranchia</taxon>
        <taxon>Heteroconchia</taxon>
        <taxon>Euheterodonta</taxon>
        <taxon>Imparidentia</taxon>
        <taxon>Neoheterodontei</taxon>
        <taxon>Myida</taxon>
        <taxon>Dreissenoidea</taxon>
        <taxon>Dreissenidae</taxon>
        <taxon>Dreissena</taxon>
    </lineage>
</organism>
<dbReference type="AlphaFoldDB" id="A0A9D4HD78"/>
<keyword evidence="2" id="KW-1185">Reference proteome</keyword>
<dbReference type="Proteomes" id="UP000828390">
    <property type="component" value="Unassembled WGS sequence"/>
</dbReference>
<name>A0A9D4HD78_DREPO</name>
<dbReference type="EMBL" id="JAIWYP010000004">
    <property type="protein sequence ID" value="KAH3831209.1"/>
    <property type="molecule type" value="Genomic_DNA"/>
</dbReference>
<accession>A0A9D4HD78</accession>
<comment type="caution">
    <text evidence="1">The sequence shown here is derived from an EMBL/GenBank/DDBJ whole genome shotgun (WGS) entry which is preliminary data.</text>
</comment>
<evidence type="ECO:0000313" key="2">
    <source>
        <dbReference type="Proteomes" id="UP000828390"/>
    </source>
</evidence>
<sequence>MLQRSLSAPEHYRQLESIRDVCPTLNLADVLLLIVWETNGQQTTALCVFLFEKGTVT</sequence>
<proteinExistence type="predicted"/>
<reference evidence="1" key="2">
    <citation type="submission" date="2020-11" db="EMBL/GenBank/DDBJ databases">
        <authorList>
            <person name="McCartney M.A."/>
            <person name="Auch B."/>
            <person name="Kono T."/>
            <person name="Mallez S."/>
            <person name="Becker A."/>
            <person name="Gohl D.M."/>
            <person name="Silverstein K.A.T."/>
            <person name="Koren S."/>
            <person name="Bechman K.B."/>
            <person name="Herman A."/>
            <person name="Abrahante J.E."/>
            <person name="Garbe J."/>
        </authorList>
    </citation>
    <scope>NUCLEOTIDE SEQUENCE</scope>
    <source>
        <strain evidence="1">Duluth1</strain>
        <tissue evidence="1">Whole animal</tissue>
    </source>
</reference>
<reference evidence="1" key="1">
    <citation type="journal article" date="2019" name="bioRxiv">
        <title>The Genome of the Zebra Mussel, Dreissena polymorpha: A Resource for Invasive Species Research.</title>
        <authorList>
            <person name="McCartney M.A."/>
            <person name="Auch B."/>
            <person name="Kono T."/>
            <person name="Mallez S."/>
            <person name="Zhang Y."/>
            <person name="Obille A."/>
            <person name="Becker A."/>
            <person name="Abrahante J.E."/>
            <person name="Garbe J."/>
            <person name="Badalamenti J.P."/>
            <person name="Herman A."/>
            <person name="Mangelson H."/>
            <person name="Liachko I."/>
            <person name="Sullivan S."/>
            <person name="Sone E.D."/>
            <person name="Koren S."/>
            <person name="Silverstein K.A.T."/>
            <person name="Beckman K.B."/>
            <person name="Gohl D.M."/>
        </authorList>
    </citation>
    <scope>NUCLEOTIDE SEQUENCE</scope>
    <source>
        <strain evidence="1">Duluth1</strain>
        <tissue evidence="1">Whole animal</tissue>
    </source>
</reference>
<gene>
    <name evidence="1" type="ORF">DPMN_104471</name>
</gene>
<evidence type="ECO:0000313" key="1">
    <source>
        <dbReference type="EMBL" id="KAH3831209.1"/>
    </source>
</evidence>
<protein>
    <submittedName>
        <fullName evidence="1">Uncharacterized protein</fullName>
    </submittedName>
</protein>